<dbReference type="AlphaFoldDB" id="A0A0E9R9U7"/>
<organism evidence="1">
    <name type="scientific">Anguilla anguilla</name>
    <name type="common">European freshwater eel</name>
    <name type="synonym">Muraena anguilla</name>
    <dbReference type="NCBI Taxonomy" id="7936"/>
    <lineage>
        <taxon>Eukaryota</taxon>
        <taxon>Metazoa</taxon>
        <taxon>Chordata</taxon>
        <taxon>Craniata</taxon>
        <taxon>Vertebrata</taxon>
        <taxon>Euteleostomi</taxon>
        <taxon>Actinopterygii</taxon>
        <taxon>Neopterygii</taxon>
        <taxon>Teleostei</taxon>
        <taxon>Anguilliformes</taxon>
        <taxon>Anguillidae</taxon>
        <taxon>Anguilla</taxon>
    </lineage>
</organism>
<sequence length="21" mass="2540">MKAPNSRYHEQIAYTVKIRSF</sequence>
<dbReference type="EMBL" id="GBXM01082718">
    <property type="protein sequence ID" value="JAH25859.1"/>
    <property type="molecule type" value="Transcribed_RNA"/>
</dbReference>
<protein>
    <submittedName>
        <fullName evidence="1">Uncharacterized protein</fullName>
    </submittedName>
</protein>
<proteinExistence type="predicted"/>
<reference evidence="1" key="2">
    <citation type="journal article" date="2015" name="Fish Shellfish Immunol.">
        <title>Early steps in the European eel (Anguilla anguilla)-Vibrio vulnificus interaction in the gills: Role of the RtxA13 toxin.</title>
        <authorList>
            <person name="Callol A."/>
            <person name="Pajuelo D."/>
            <person name="Ebbesson L."/>
            <person name="Teles M."/>
            <person name="MacKenzie S."/>
            <person name="Amaro C."/>
        </authorList>
    </citation>
    <scope>NUCLEOTIDE SEQUENCE</scope>
</reference>
<reference evidence="1" key="1">
    <citation type="submission" date="2014-11" db="EMBL/GenBank/DDBJ databases">
        <authorList>
            <person name="Amaro Gonzalez C."/>
        </authorList>
    </citation>
    <scope>NUCLEOTIDE SEQUENCE</scope>
</reference>
<name>A0A0E9R9U7_ANGAN</name>
<accession>A0A0E9R9U7</accession>
<evidence type="ECO:0000313" key="1">
    <source>
        <dbReference type="EMBL" id="JAH25859.1"/>
    </source>
</evidence>